<keyword evidence="4" id="KW-1185">Reference proteome</keyword>
<protein>
    <recommendedName>
        <fullName evidence="2">Protein kinase domain-containing protein</fullName>
    </recommendedName>
</protein>
<dbReference type="VEuPathDB" id="FungiDB:AJ78_04349"/>
<evidence type="ECO:0000259" key="2">
    <source>
        <dbReference type="PROSITE" id="PS50011"/>
    </source>
</evidence>
<dbReference type="AlphaFoldDB" id="A0A1J9Q587"/>
<dbReference type="GO" id="GO:0004672">
    <property type="term" value="F:protein kinase activity"/>
    <property type="evidence" value="ECO:0007669"/>
    <property type="project" value="InterPro"/>
</dbReference>
<dbReference type="InterPro" id="IPR011009">
    <property type="entry name" value="Kinase-like_dom_sf"/>
</dbReference>
<name>A0A1J9Q587_9EURO</name>
<evidence type="ECO:0000313" key="4">
    <source>
        <dbReference type="Proteomes" id="UP000182235"/>
    </source>
</evidence>
<dbReference type="Proteomes" id="UP000182235">
    <property type="component" value="Unassembled WGS sequence"/>
</dbReference>
<dbReference type="OrthoDB" id="5979581at2759"/>
<reference evidence="3 4" key="1">
    <citation type="submission" date="2015-07" db="EMBL/GenBank/DDBJ databases">
        <title>Emmonsia species relationships and genome sequence.</title>
        <authorList>
            <consortium name="The Broad Institute Genomics Platform"/>
            <person name="Cuomo C.A."/>
            <person name="Munoz J.F."/>
            <person name="Imamovic A."/>
            <person name="Priest M.E."/>
            <person name="Young S."/>
            <person name="Clay O.K."/>
            <person name="McEwen J.G."/>
        </authorList>
    </citation>
    <scope>NUCLEOTIDE SEQUENCE [LARGE SCALE GENOMIC DNA]</scope>
    <source>
        <strain evidence="3 4">UAMH 9510</strain>
    </source>
</reference>
<accession>A0A1J9Q587</accession>
<feature type="chain" id="PRO_5012114312" description="Protein kinase domain-containing protein" evidence="1">
    <location>
        <begin position="28"/>
        <end position="125"/>
    </location>
</feature>
<organism evidence="3 4">
    <name type="scientific">Emergomyces pasteurianus Ep9510</name>
    <dbReference type="NCBI Taxonomy" id="1447872"/>
    <lineage>
        <taxon>Eukaryota</taxon>
        <taxon>Fungi</taxon>
        <taxon>Dikarya</taxon>
        <taxon>Ascomycota</taxon>
        <taxon>Pezizomycotina</taxon>
        <taxon>Eurotiomycetes</taxon>
        <taxon>Eurotiomycetidae</taxon>
        <taxon>Onygenales</taxon>
        <taxon>Ajellomycetaceae</taxon>
        <taxon>Emergomyces</taxon>
    </lineage>
</organism>
<dbReference type="EMBL" id="LGRN01000160">
    <property type="protein sequence ID" value="OJD15379.1"/>
    <property type="molecule type" value="Genomic_DNA"/>
</dbReference>
<feature type="domain" description="Protein kinase" evidence="2">
    <location>
        <begin position="1"/>
        <end position="125"/>
    </location>
</feature>
<keyword evidence="1" id="KW-0732">Signal</keyword>
<dbReference type="GO" id="GO:0005524">
    <property type="term" value="F:ATP binding"/>
    <property type="evidence" value="ECO:0007669"/>
    <property type="project" value="InterPro"/>
</dbReference>
<feature type="signal peptide" evidence="1">
    <location>
        <begin position="1"/>
        <end position="27"/>
    </location>
</feature>
<evidence type="ECO:0000313" key="3">
    <source>
        <dbReference type="EMBL" id="OJD15379.1"/>
    </source>
</evidence>
<proteinExistence type="predicted"/>
<dbReference type="SUPFAM" id="SSF56112">
    <property type="entry name" value="Protein kinase-like (PK-like)"/>
    <property type="match status" value="1"/>
</dbReference>
<evidence type="ECO:0000256" key="1">
    <source>
        <dbReference type="SAM" id="SignalP"/>
    </source>
</evidence>
<gene>
    <name evidence="3" type="ORF">AJ78_04349</name>
</gene>
<dbReference type="Gene3D" id="1.10.510.10">
    <property type="entry name" value="Transferase(Phosphotransferase) domain 1"/>
    <property type="match status" value="1"/>
</dbReference>
<dbReference type="PROSITE" id="PS50011">
    <property type="entry name" value="PROTEIN_KINASE_DOM"/>
    <property type="match status" value="1"/>
</dbReference>
<dbReference type="InterPro" id="IPR000719">
    <property type="entry name" value="Prot_kinase_dom"/>
</dbReference>
<sequence>MLMSFIVPAHALDALLAISLILTELSGAMFASRSNSRWTTMQETFRHEQLPKLLMRFFVHRLFFSVNWLHATCGVVHTDISPMNVLSEMNNEDCLKDVEINERYIPSVSNIDVNGHAVYGPPSSR</sequence>
<comment type="caution">
    <text evidence="3">The sequence shown here is derived from an EMBL/GenBank/DDBJ whole genome shotgun (WGS) entry which is preliminary data.</text>
</comment>